<keyword evidence="4" id="KW-0378">Hydrolase</keyword>
<keyword evidence="2" id="KW-0812">Transmembrane</keyword>
<dbReference type="Proteomes" id="UP000680206">
    <property type="component" value="Unassembled WGS sequence"/>
</dbReference>
<protein>
    <submittedName>
        <fullName evidence="4">Restriction endonuclease</fullName>
    </submittedName>
</protein>
<dbReference type="PANTHER" id="PTHR30015:SF6">
    <property type="entry name" value="SLL1429 PROTEIN"/>
    <property type="match status" value="1"/>
</dbReference>
<comment type="caution">
    <text evidence="4">The sequence shown here is derived from an EMBL/GenBank/DDBJ whole genome shotgun (WGS) entry which is preliminary data.</text>
</comment>
<sequence length="287" mass="31012">MTAGPYRAGGRPAAAVQARVWLLRRVRRVRRPRTVQDWIGAALLTVFAVAVAVQLLGQLLRALVATWWVIPALLVAGGAVWWTRGRARSLRALVQAQRRADLTLPLAEIDVLDPQEFEVAVADLMMRDKITAWRVGGSDDQAADVIGLHAATGTRIVVQCKHTTRAANVGAPVIYQVNGTAGPAHRADVAVVVTNGGFTPSARRNAEQFRIALLGRAELERWAAHGISLPELLGLGTGRGRRHRLRFRFDPAAAGPSRPGSPGAGDRASSDRDPSDQRTAPPRRMEP</sequence>
<dbReference type="Pfam" id="PF04471">
    <property type="entry name" value="Mrr_cat"/>
    <property type="match status" value="1"/>
</dbReference>
<keyword evidence="2" id="KW-1133">Transmembrane helix</keyword>
<reference evidence="4 5" key="1">
    <citation type="submission" date="2021-03" db="EMBL/GenBank/DDBJ databases">
        <title>Actinomadura violae sp. nov., isolated from lichen in Thailand.</title>
        <authorList>
            <person name="Kanchanasin P."/>
            <person name="Saeng-In P."/>
            <person name="Phongsopitanun W."/>
            <person name="Yuki M."/>
            <person name="Kudo T."/>
            <person name="Ohkuma M."/>
            <person name="Tanasupawat S."/>
        </authorList>
    </citation>
    <scope>NUCLEOTIDE SEQUENCE [LARGE SCALE GENOMIC DNA]</scope>
    <source>
        <strain evidence="4 5">LCR2-06</strain>
    </source>
</reference>
<dbReference type="InterPro" id="IPR007560">
    <property type="entry name" value="Restrct_endonuc_IV_Mrr"/>
</dbReference>
<name>A0ABS3RYF4_9ACTN</name>
<dbReference type="RefSeq" id="WP_208244852.1">
    <property type="nucleotide sequence ID" value="NZ_JAGEPF010000018.1"/>
</dbReference>
<feature type="domain" description="Restriction endonuclease type IV Mrr" evidence="3">
    <location>
        <begin position="110"/>
        <end position="222"/>
    </location>
</feature>
<feature type="region of interest" description="Disordered" evidence="1">
    <location>
        <begin position="249"/>
        <end position="287"/>
    </location>
</feature>
<accession>A0ABS3RYF4</accession>
<evidence type="ECO:0000313" key="5">
    <source>
        <dbReference type="Proteomes" id="UP000680206"/>
    </source>
</evidence>
<dbReference type="SUPFAM" id="SSF52980">
    <property type="entry name" value="Restriction endonuclease-like"/>
    <property type="match status" value="1"/>
</dbReference>
<keyword evidence="4" id="KW-0540">Nuclease</keyword>
<dbReference type="InterPro" id="IPR011856">
    <property type="entry name" value="tRNA_endonuc-like_dom_sf"/>
</dbReference>
<dbReference type="InterPro" id="IPR011335">
    <property type="entry name" value="Restrct_endonuc-II-like"/>
</dbReference>
<keyword evidence="5" id="KW-1185">Reference proteome</keyword>
<dbReference type="Gene3D" id="3.40.1350.10">
    <property type="match status" value="1"/>
</dbReference>
<feature type="transmembrane region" description="Helical" evidence="2">
    <location>
        <begin position="35"/>
        <end position="56"/>
    </location>
</feature>
<evidence type="ECO:0000313" key="4">
    <source>
        <dbReference type="EMBL" id="MBO2461493.1"/>
    </source>
</evidence>
<proteinExistence type="predicted"/>
<evidence type="ECO:0000259" key="3">
    <source>
        <dbReference type="Pfam" id="PF04471"/>
    </source>
</evidence>
<evidence type="ECO:0000256" key="2">
    <source>
        <dbReference type="SAM" id="Phobius"/>
    </source>
</evidence>
<dbReference type="PANTHER" id="PTHR30015">
    <property type="entry name" value="MRR RESTRICTION SYSTEM PROTEIN"/>
    <property type="match status" value="1"/>
</dbReference>
<keyword evidence="4" id="KW-0255">Endonuclease</keyword>
<gene>
    <name evidence="4" type="ORF">J4709_28315</name>
</gene>
<dbReference type="GO" id="GO:0004519">
    <property type="term" value="F:endonuclease activity"/>
    <property type="evidence" value="ECO:0007669"/>
    <property type="project" value="UniProtKB-KW"/>
</dbReference>
<dbReference type="EMBL" id="JAGEPF010000018">
    <property type="protein sequence ID" value="MBO2461493.1"/>
    <property type="molecule type" value="Genomic_DNA"/>
</dbReference>
<keyword evidence="2" id="KW-0472">Membrane</keyword>
<feature type="transmembrane region" description="Helical" evidence="2">
    <location>
        <begin position="62"/>
        <end position="82"/>
    </location>
</feature>
<feature type="compositionally biased region" description="Low complexity" evidence="1">
    <location>
        <begin position="250"/>
        <end position="267"/>
    </location>
</feature>
<organism evidence="4 5">
    <name type="scientific">Actinomadura violacea</name>
    <dbReference type="NCBI Taxonomy" id="2819934"/>
    <lineage>
        <taxon>Bacteria</taxon>
        <taxon>Bacillati</taxon>
        <taxon>Actinomycetota</taxon>
        <taxon>Actinomycetes</taxon>
        <taxon>Streptosporangiales</taxon>
        <taxon>Thermomonosporaceae</taxon>
        <taxon>Actinomadura</taxon>
    </lineage>
</organism>
<dbReference type="InterPro" id="IPR052906">
    <property type="entry name" value="Type_IV_Methyl-Rstrct_Enzyme"/>
</dbReference>
<evidence type="ECO:0000256" key="1">
    <source>
        <dbReference type="SAM" id="MobiDB-lite"/>
    </source>
</evidence>